<feature type="region of interest" description="Disordered" evidence="1">
    <location>
        <begin position="1"/>
        <end position="20"/>
    </location>
</feature>
<sequence>MFRHAGPDKPAPASFKPGASGNFNRFRIPAFAGMTVLGLFTEASHLAYCKIR</sequence>
<proteinExistence type="predicted"/>
<name>E1YB52_9BACT</name>
<protein>
    <submittedName>
        <fullName evidence="2">Uncharacterized protein</fullName>
    </submittedName>
</protein>
<organism evidence="2">
    <name type="scientific">uncultured Desulfobacterium sp</name>
    <dbReference type="NCBI Taxonomy" id="201089"/>
    <lineage>
        <taxon>Bacteria</taxon>
        <taxon>Pseudomonadati</taxon>
        <taxon>Thermodesulfobacteriota</taxon>
        <taxon>Desulfobacteria</taxon>
        <taxon>Desulfobacterales</taxon>
        <taxon>Desulfobacteriaceae</taxon>
        <taxon>Desulfobacterium</taxon>
        <taxon>environmental samples</taxon>
    </lineage>
</organism>
<reference evidence="2" key="1">
    <citation type="journal article" date="2011" name="Environ. Microbiol.">
        <title>Genomic insights into the metabolic potential of the polycyclic aromatic hydrocarbon degrading sulfate-reducing Deltaproteobacterium N47.</title>
        <authorList>
            <person name="Bergmann F."/>
            <person name="Selesi D."/>
            <person name="Weinmaier T."/>
            <person name="Tischler P."/>
            <person name="Rattei T."/>
            <person name="Meckenstock R.U."/>
        </authorList>
    </citation>
    <scope>NUCLEOTIDE SEQUENCE</scope>
</reference>
<dbReference type="AlphaFoldDB" id="E1YB52"/>
<evidence type="ECO:0000256" key="1">
    <source>
        <dbReference type="SAM" id="MobiDB-lite"/>
    </source>
</evidence>
<evidence type="ECO:0000313" key="2">
    <source>
        <dbReference type="EMBL" id="CBX27729.1"/>
    </source>
</evidence>
<gene>
    <name evidence="2" type="ORF">N47_C17870</name>
</gene>
<dbReference type="EMBL" id="FR695867">
    <property type="protein sequence ID" value="CBX27729.1"/>
    <property type="molecule type" value="Genomic_DNA"/>
</dbReference>
<accession>E1YB52</accession>